<dbReference type="KEGG" id="fvr:FVEG_11148"/>
<dbReference type="GeneID" id="30068682"/>
<gene>
    <name evidence="1" type="ORF">FVEG_11148</name>
</gene>
<dbReference type="RefSeq" id="XP_018758573.1">
    <property type="nucleotide sequence ID" value="XM_018900315.1"/>
</dbReference>
<protein>
    <recommendedName>
        <fullName evidence="3">F-box domain-containing protein</fullName>
    </recommendedName>
</protein>
<dbReference type="OrthoDB" id="5097462at2759"/>
<dbReference type="EMBL" id="CM000586">
    <property type="protein sequence ID" value="EWG52382.1"/>
    <property type="molecule type" value="Genomic_DNA"/>
</dbReference>
<proteinExistence type="predicted"/>
<reference evidence="1 2" key="1">
    <citation type="journal article" date="2010" name="Nature">
        <title>Comparative genomics reveals mobile pathogenicity chromosomes in Fusarium.</title>
        <authorList>
            <person name="Ma L.J."/>
            <person name="van der Does H.C."/>
            <person name="Borkovich K.A."/>
            <person name="Coleman J.J."/>
            <person name="Daboussi M.J."/>
            <person name="Di Pietro A."/>
            <person name="Dufresne M."/>
            <person name="Freitag M."/>
            <person name="Grabherr M."/>
            <person name="Henrissat B."/>
            <person name="Houterman P.M."/>
            <person name="Kang S."/>
            <person name="Shim W.B."/>
            <person name="Woloshuk C."/>
            <person name="Xie X."/>
            <person name="Xu J.R."/>
            <person name="Antoniw J."/>
            <person name="Baker S.E."/>
            <person name="Bluhm B.H."/>
            <person name="Breakspear A."/>
            <person name="Brown D.W."/>
            <person name="Butchko R.A."/>
            <person name="Chapman S."/>
            <person name="Coulson R."/>
            <person name="Coutinho P.M."/>
            <person name="Danchin E.G."/>
            <person name="Diener A."/>
            <person name="Gale L.R."/>
            <person name="Gardiner D.M."/>
            <person name="Goff S."/>
            <person name="Hammond-Kosack K.E."/>
            <person name="Hilburn K."/>
            <person name="Hua-Van A."/>
            <person name="Jonkers W."/>
            <person name="Kazan K."/>
            <person name="Kodira C.D."/>
            <person name="Koehrsen M."/>
            <person name="Kumar L."/>
            <person name="Lee Y.H."/>
            <person name="Li L."/>
            <person name="Manners J.M."/>
            <person name="Miranda-Saavedra D."/>
            <person name="Mukherjee M."/>
            <person name="Park G."/>
            <person name="Park J."/>
            <person name="Park S.Y."/>
            <person name="Proctor R.H."/>
            <person name="Regev A."/>
            <person name="Ruiz-Roldan M.C."/>
            <person name="Sain D."/>
            <person name="Sakthikumar S."/>
            <person name="Sykes S."/>
            <person name="Schwartz D.C."/>
            <person name="Turgeon B.G."/>
            <person name="Wapinski I."/>
            <person name="Yoder O."/>
            <person name="Young S."/>
            <person name="Zeng Q."/>
            <person name="Zhou S."/>
            <person name="Galagan J."/>
            <person name="Cuomo C.A."/>
            <person name="Kistler H.C."/>
            <person name="Rep M."/>
        </authorList>
    </citation>
    <scope>NUCLEOTIDE SEQUENCE [LARGE SCALE GENOMIC DNA]</scope>
    <source>
        <strain evidence="2">M3125 / FGSC 7600</strain>
    </source>
</reference>
<accession>W7N7H7</accession>
<sequence length="391" mass="44965">MAGLGTTPSLATMPTEIVCMIGDNMSSNEIKDWTLVSTRFRDILLPRICKHLKFSGNMEELTNSLNAYFKRKKASFRHLAHHHTKFVTFEVTKFNSIFEMRAWVQRCGVDTIPIGRFLADTPNLHGVVFDIWLPDPKEAFRFISFIRRGADWHGPKHVYFKKYAEYWDIGKIVGKFKSGALKGISLPLSSQLDHWGQIARNGANLTSLCLGKYLCIYYRDSIMAAFNNQVANTLAKDFPHLESLEIYDRFSRRDHPLYRGYTDSYRWCREIAKAAFILTQLRRLRRFAISMCPLESNDISINSITRQLLVITEKEKDLGPREVHGPEGVSKLVTTYFAARAKGLEEVCITTDDPVNPVFYRETLTGDVWNISKESFEDPSQKDLFPNVLRN</sequence>
<dbReference type="AlphaFoldDB" id="W7N7H7"/>
<organism evidence="1 2">
    <name type="scientific">Gibberella moniliformis (strain M3125 / FGSC 7600)</name>
    <name type="common">Maize ear and stalk rot fungus</name>
    <name type="synonym">Fusarium verticillioides</name>
    <dbReference type="NCBI Taxonomy" id="334819"/>
    <lineage>
        <taxon>Eukaryota</taxon>
        <taxon>Fungi</taxon>
        <taxon>Dikarya</taxon>
        <taxon>Ascomycota</taxon>
        <taxon>Pezizomycotina</taxon>
        <taxon>Sordariomycetes</taxon>
        <taxon>Hypocreomycetidae</taxon>
        <taxon>Hypocreales</taxon>
        <taxon>Nectriaceae</taxon>
        <taxon>Fusarium</taxon>
        <taxon>Fusarium fujikuroi species complex</taxon>
    </lineage>
</organism>
<dbReference type="VEuPathDB" id="FungiDB:FVEG_11148"/>
<name>W7N7H7_GIBM7</name>
<evidence type="ECO:0008006" key="3">
    <source>
        <dbReference type="Google" id="ProtNLM"/>
    </source>
</evidence>
<keyword evidence="2" id="KW-1185">Reference proteome</keyword>
<evidence type="ECO:0000313" key="1">
    <source>
        <dbReference type="EMBL" id="EWG52382.1"/>
    </source>
</evidence>
<dbReference type="EMBL" id="DS022257">
    <property type="protein sequence ID" value="EWG52382.1"/>
    <property type="molecule type" value="Genomic_DNA"/>
</dbReference>
<evidence type="ECO:0000313" key="2">
    <source>
        <dbReference type="Proteomes" id="UP000009096"/>
    </source>
</evidence>
<dbReference type="Proteomes" id="UP000009096">
    <property type="component" value="Chromosome 9"/>
</dbReference>